<evidence type="ECO:0000313" key="10">
    <source>
        <dbReference type="EMBL" id="MFB9576922.1"/>
    </source>
</evidence>
<evidence type="ECO:0000256" key="6">
    <source>
        <dbReference type="RuleBase" id="RU003355"/>
    </source>
</evidence>
<dbReference type="SUPFAM" id="SSF52743">
    <property type="entry name" value="Subtilisin-like"/>
    <property type="match status" value="1"/>
</dbReference>
<proteinExistence type="inferred from homology"/>
<evidence type="ECO:0000256" key="2">
    <source>
        <dbReference type="ARBA" id="ARBA00022670"/>
    </source>
</evidence>
<dbReference type="PANTHER" id="PTHR43806">
    <property type="entry name" value="PEPTIDASE S8"/>
    <property type="match status" value="1"/>
</dbReference>
<keyword evidence="4 5" id="KW-0720">Serine protease</keyword>
<dbReference type="InterPro" id="IPR050131">
    <property type="entry name" value="Peptidase_S8_subtilisin-like"/>
</dbReference>
<dbReference type="Gene3D" id="3.40.50.200">
    <property type="entry name" value="Peptidase S8/S53 domain"/>
    <property type="match status" value="2"/>
</dbReference>
<feature type="chain" id="PRO_5046830164" evidence="8">
    <location>
        <begin position="22"/>
        <end position="1460"/>
    </location>
</feature>
<dbReference type="PROSITE" id="PS00136">
    <property type="entry name" value="SUBTILASE_ASP"/>
    <property type="match status" value="1"/>
</dbReference>
<dbReference type="InterPro" id="IPR015500">
    <property type="entry name" value="Peptidase_S8_subtilisin-rel"/>
</dbReference>
<comment type="caution">
    <text evidence="10">The sequence shown here is derived from an EMBL/GenBank/DDBJ whole genome shotgun (WGS) entry which is preliminary data.</text>
</comment>
<dbReference type="InterPro" id="IPR000209">
    <property type="entry name" value="Peptidase_S8/S53_dom"/>
</dbReference>
<evidence type="ECO:0000259" key="9">
    <source>
        <dbReference type="Pfam" id="PF00082"/>
    </source>
</evidence>
<keyword evidence="2 5" id="KW-0645">Protease</keyword>
<keyword evidence="8" id="KW-0732">Signal</keyword>
<evidence type="ECO:0000256" key="4">
    <source>
        <dbReference type="ARBA" id="ARBA00022825"/>
    </source>
</evidence>
<evidence type="ECO:0000313" key="11">
    <source>
        <dbReference type="Proteomes" id="UP001589710"/>
    </source>
</evidence>
<gene>
    <name evidence="10" type="ORF">ACFFTL_32815</name>
</gene>
<reference evidence="10 11" key="1">
    <citation type="submission" date="2024-09" db="EMBL/GenBank/DDBJ databases">
        <authorList>
            <person name="Sun Q."/>
            <person name="Mori K."/>
        </authorList>
    </citation>
    <scope>NUCLEOTIDE SEQUENCE [LARGE SCALE GENOMIC DNA]</scope>
    <source>
        <strain evidence="10 11">JCM 3331</strain>
    </source>
</reference>
<evidence type="ECO:0000256" key="7">
    <source>
        <dbReference type="SAM" id="MobiDB-lite"/>
    </source>
</evidence>
<feature type="domain" description="Peptidase S8/S53" evidence="9">
    <location>
        <begin position="230"/>
        <end position="653"/>
    </location>
</feature>
<feature type="active site" description="Charge relay system" evidence="5">
    <location>
        <position position="419"/>
    </location>
</feature>
<feature type="compositionally biased region" description="Low complexity" evidence="7">
    <location>
        <begin position="19"/>
        <end position="28"/>
    </location>
</feature>
<dbReference type="InterPro" id="IPR036852">
    <property type="entry name" value="Peptidase_S8/S53_dom_sf"/>
</dbReference>
<dbReference type="PROSITE" id="PS00138">
    <property type="entry name" value="SUBTILASE_SER"/>
    <property type="match status" value="1"/>
</dbReference>
<protein>
    <submittedName>
        <fullName evidence="10">S8 family serine peptidase</fullName>
    </submittedName>
</protein>
<dbReference type="Pfam" id="PF00082">
    <property type="entry name" value="Peptidase_S8"/>
    <property type="match status" value="1"/>
</dbReference>
<dbReference type="RefSeq" id="WP_386144740.1">
    <property type="nucleotide sequence ID" value="NZ_JBHMCG010000141.1"/>
</dbReference>
<organism evidence="10 11">
    <name type="scientific">Streptomyces yanii</name>
    <dbReference type="NCBI Taxonomy" id="78510"/>
    <lineage>
        <taxon>Bacteria</taxon>
        <taxon>Bacillati</taxon>
        <taxon>Actinomycetota</taxon>
        <taxon>Actinomycetes</taxon>
        <taxon>Kitasatosporales</taxon>
        <taxon>Streptomycetaceae</taxon>
        <taxon>Streptomyces</taxon>
    </lineage>
</organism>
<dbReference type="PANTHER" id="PTHR43806:SF11">
    <property type="entry name" value="CEREVISIN-RELATED"/>
    <property type="match status" value="1"/>
</dbReference>
<sequence>MIAAASAVLIAATLIAPAAAAANPTSPAGSESAGASKVEPADPDGPQGPGRSPVAGLDDRAGRDNPDSIYREGKTDGFQPLTDDSLSDTAAEKLGNADTRLLQQAQASKKKSVTVLMLARKGATEDVVAAVEKAGGTVGSVTGKVGYVRATVPTDSVTTLAGLRSVAAIDLNRTYKIPGPDLGAAGARTAATKAAGPTAPGANTPADNPYLPINETGAEAFVKDNPAWDGRGTVVGVLDTGVDVEHPALQTTSEGKPKIVDWVTETDPVTDRDGSWVRMSTTKTGPTFSYLGKTWTIPEGTFQFGVFYESATVGSDFEGDLNRDGDTRDFYGVLYDPTTHRIWVDGNNNQDLTDETPMAPFAVDRQAGHFGSDDPATPQNERIPYVVEYRDNVDLSPLGGSNVGKTANYVSIGLPVASHGTHVAGITAGTSMFGGQMHGAAPGAQIVSARACTWGGGCTQAALTEGMIDLVANRHVDVVNLSIGGLPALNDGSDVIAALYDKLIGHYGVQIIIAAGNDGLGTNTVSSPSVAGKAISVSASVSSDTWWAGYGSKVATKQGIFGFSSRGPAENGALAPQVSAPGAAISSIPMWLSGEAVPEAGYSLPAGYGMANGTSMAAPQVAGAAALLLSAARASSLTVSSAALKTALTGTADPIPGVPTVAQGAGIIDTVAAWKQLSAGINTHELTVSAPVCSSLSGLLATPNTGVGIYNRCLPTEGGQVTGAQKTYKVSVTRTSGVAGNVVHQIGWIGNDGTFSARAAMPLQLGKATDITVTATATTSGVHSAILTIDDPATGGIDQFVAVTVLATKPLAKPDYAVTSSGTLGRTGTTSLLVPVPEGVEALQLTLGGLADGSQVRALPIDPDGMPADSNASYHCYTNYTDPAKCNATARPVYRPKPGIWEFVIESRRTSPVEQNPYTATVSLQGMSFDPGTVTVDKVTMNSPAKVGSTGTNTFGPAIAHVATGEIGDVRNLFSTVSQGEITSNMLYVPRQTTRLDVTLTPRDAADLDFYVYFNGRPIGQSPTTGDSPEHIVIDDPQPGTYFIVVAGVAVPGENVTFDYHQEMYSKGLGTITPKSDAKYTVATGQSMPVDGTMIVSARQLTKDPIVGRVRVANEYGTIIGAADVTIATVDVPKLDLVAWAPPFVGAALNESGVVAGDRQYNSRMTPTIWTAADGFTNLDLAGGRYGSALDLNDGQIAVGIATDSALHYLPAQWAKDGSLTVLGVPDWRPYSSGYATAVNNKGVVTGFSEAIVKESDGKNHSYSDGFVRTTDGTFSKLAHLSSDLTGTQPRAINDAGMIVGASRTDGHAPHAVAWDATSGVVQDLGTLPGQNSAQANDVNASRTVVGTSGDDAFVWTEAGGMQRLADYGYNATGEKVTDDGWILGTVELFPDVAVSAMWDPQGRLWDLSGMVPLSAGDRFTPTYSFDINDHHQLMVYGEGGPNAAWSSSVMLRIPAGLGN</sequence>
<feature type="active site" description="Charge relay system" evidence="5">
    <location>
        <position position="239"/>
    </location>
</feature>
<dbReference type="PRINTS" id="PR00723">
    <property type="entry name" value="SUBTILISIN"/>
</dbReference>
<dbReference type="Gene3D" id="2.60.120.380">
    <property type="match status" value="1"/>
</dbReference>
<dbReference type="InterPro" id="IPR023828">
    <property type="entry name" value="Peptidase_S8_Ser-AS"/>
</dbReference>
<keyword evidence="11" id="KW-1185">Reference proteome</keyword>
<evidence type="ECO:0000256" key="1">
    <source>
        <dbReference type="ARBA" id="ARBA00011073"/>
    </source>
</evidence>
<dbReference type="EMBL" id="JBHMCG010000141">
    <property type="protein sequence ID" value="MFB9576922.1"/>
    <property type="molecule type" value="Genomic_DNA"/>
</dbReference>
<evidence type="ECO:0000256" key="3">
    <source>
        <dbReference type="ARBA" id="ARBA00022801"/>
    </source>
</evidence>
<evidence type="ECO:0000256" key="5">
    <source>
        <dbReference type="PROSITE-ProRule" id="PRU01240"/>
    </source>
</evidence>
<dbReference type="NCBIfam" id="TIGR02913">
    <property type="entry name" value="HAF_rpt"/>
    <property type="match status" value="1"/>
</dbReference>
<keyword evidence="3 5" id="KW-0378">Hydrolase</keyword>
<dbReference type="InterPro" id="IPR023827">
    <property type="entry name" value="Peptidase_S8_Asp-AS"/>
</dbReference>
<feature type="signal peptide" evidence="8">
    <location>
        <begin position="1"/>
        <end position="21"/>
    </location>
</feature>
<feature type="region of interest" description="Disordered" evidence="7">
    <location>
        <begin position="19"/>
        <end position="85"/>
    </location>
</feature>
<feature type="active site" description="Charge relay system" evidence="5">
    <location>
        <position position="615"/>
    </location>
</feature>
<dbReference type="Proteomes" id="UP001589710">
    <property type="component" value="Unassembled WGS sequence"/>
</dbReference>
<name>A0ABV5RI64_9ACTN</name>
<feature type="compositionally biased region" description="Basic and acidic residues" evidence="7">
    <location>
        <begin position="57"/>
        <end position="75"/>
    </location>
</feature>
<accession>A0ABV5RI64</accession>
<dbReference type="InterPro" id="IPR014262">
    <property type="entry name" value="HAF_rpt"/>
</dbReference>
<comment type="similarity">
    <text evidence="1 5 6">Belongs to the peptidase S8 family.</text>
</comment>
<dbReference type="PROSITE" id="PS51892">
    <property type="entry name" value="SUBTILASE"/>
    <property type="match status" value="1"/>
</dbReference>
<evidence type="ECO:0000256" key="8">
    <source>
        <dbReference type="SAM" id="SignalP"/>
    </source>
</evidence>